<evidence type="ECO:0000256" key="4">
    <source>
        <dbReference type="ARBA" id="ARBA00023136"/>
    </source>
</evidence>
<accession>A0A1Y3PN06</accession>
<dbReference type="PANTHER" id="PTHR43077">
    <property type="entry name" value="TRANSPORT PERMEASE YVFS-RELATED"/>
    <property type="match status" value="1"/>
</dbReference>
<dbReference type="NCBIfam" id="TIGR03062">
    <property type="entry name" value="pip_yhgE_Cterm"/>
    <property type="match status" value="1"/>
</dbReference>
<dbReference type="InterPro" id="IPR017501">
    <property type="entry name" value="Phage_infect_YhgE_C"/>
</dbReference>
<dbReference type="InterPro" id="IPR023908">
    <property type="entry name" value="xxxLxxG_rpt"/>
</dbReference>
<protein>
    <recommendedName>
        <fullName evidence="7">ABC-2 type transporter transmembrane domain-containing protein</fullName>
    </recommendedName>
</protein>
<comment type="caution">
    <text evidence="8">The sequence shown here is derived from an EMBL/GenBank/DDBJ whole genome shotgun (WGS) entry which is preliminary data.</text>
</comment>
<evidence type="ECO:0000259" key="7">
    <source>
        <dbReference type="Pfam" id="PF12698"/>
    </source>
</evidence>
<feature type="transmembrane region" description="Helical" evidence="6">
    <location>
        <begin position="20"/>
        <end position="43"/>
    </location>
</feature>
<feature type="transmembrane region" description="Helical" evidence="6">
    <location>
        <begin position="549"/>
        <end position="571"/>
    </location>
</feature>
<evidence type="ECO:0000256" key="3">
    <source>
        <dbReference type="ARBA" id="ARBA00022989"/>
    </source>
</evidence>
<evidence type="ECO:0000256" key="1">
    <source>
        <dbReference type="ARBA" id="ARBA00004141"/>
    </source>
</evidence>
<dbReference type="Gene3D" id="3.40.1710.10">
    <property type="entry name" value="abc type-2 transporter like domain"/>
    <property type="match status" value="1"/>
</dbReference>
<gene>
    <name evidence="8" type="ORF">BAA01_14230</name>
</gene>
<proteinExistence type="predicted"/>
<dbReference type="GO" id="GO:0140359">
    <property type="term" value="F:ABC-type transporter activity"/>
    <property type="evidence" value="ECO:0007669"/>
    <property type="project" value="InterPro"/>
</dbReference>
<dbReference type="Gene3D" id="1.10.287.950">
    <property type="entry name" value="Methyl-accepting chemotaxis protein"/>
    <property type="match status" value="1"/>
</dbReference>
<dbReference type="InterPro" id="IPR051328">
    <property type="entry name" value="T7SS_ABC-Transporter"/>
</dbReference>
<dbReference type="Proteomes" id="UP000196475">
    <property type="component" value="Unassembled WGS sequence"/>
</dbReference>
<evidence type="ECO:0000256" key="5">
    <source>
        <dbReference type="SAM" id="MobiDB-lite"/>
    </source>
</evidence>
<feature type="domain" description="ABC-2 type transporter transmembrane" evidence="7">
    <location>
        <begin position="416"/>
        <end position="650"/>
    </location>
</feature>
<name>A0A1Y3PN06_9BACI</name>
<feature type="transmembrane region" description="Helical" evidence="6">
    <location>
        <begin position="637"/>
        <end position="657"/>
    </location>
</feature>
<dbReference type="Pfam" id="PF12698">
    <property type="entry name" value="ABC2_membrane_3"/>
    <property type="match status" value="2"/>
</dbReference>
<feature type="transmembrane region" description="Helical" evidence="6">
    <location>
        <begin position="577"/>
        <end position="599"/>
    </location>
</feature>
<dbReference type="NCBIfam" id="TIGR03061">
    <property type="entry name" value="pip_yhgE_Nterm"/>
    <property type="match status" value="1"/>
</dbReference>
<dbReference type="SUPFAM" id="SSF58104">
    <property type="entry name" value="Methyl-accepting chemotaxis protein (MCP) signaling domain"/>
    <property type="match status" value="1"/>
</dbReference>
<evidence type="ECO:0000256" key="2">
    <source>
        <dbReference type="ARBA" id="ARBA00022692"/>
    </source>
</evidence>
<evidence type="ECO:0000313" key="8">
    <source>
        <dbReference type="EMBL" id="OUM88785.1"/>
    </source>
</evidence>
<feature type="transmembrane region" description="Helical" evidence="6">
    <location>
        <begin position="480"/>
        <end position="500"/>
    </location>
</feature>
<sequence>MPMLPAFFQEVLSLVKDKKVLVSVLVLLLIPVLYSATFLWAFWDPYNKMDRLPVAVVNLDEGAVQDGKKVNLGAELVEKLRDNQSFNWRFVNLEEAQKGLEENRYYMMVQIPPDFSRDAATAVKEHPDAPKLVYMPNESFNFLAAQIGETAVRKIKEEVSKSIREEYVTLLLDGFDKMADGLKQAGRGAHELHQGTREIEAGVDSLEQHLQHAAEGSKSLKEGSEALTAAYGQIHQGIQETHKGTKQLAEGTAQLQEGTTRLLDGARKSQAGMTQLEQQLGQASQGIDQLEKSSRQLTQGMMLLAKQHPELANDPAFTALYQGSQSLHDGIQELAAAARQLAKGADQLADGQAQLADGIEQFHGHFRNLDAGVRQLLQGEEQLLQGSGKFQESLTRFKDGASELADGSSRLQQGARSLHEGMQQLAEGSGTLSKKLSEASEETSNVKNHPENRTMIADPVQMDIEKIHEVPNYGTGFTPYFLSLGLYVGALILSIILPLRDPATFPRSGSSWFFSKFLLCLLIGLLQAVIADLVLLYGLGVPVQSVPKFFFFTAITSLCFVTLIQFLVTTLDQPGRFLAILILILQLTSSAGTFPLEVIPQALQQIYAWLPMSYSVAGFKAVISSGNDALMWNNVKVLLLFTAGAGLATWMFFVYLYRRQKKRFAKHEAGELAS</sequence>
<evidence type="ECO:0000313" key="9">
    <source>
        <dbReference type="Proteomes" id="UP000196475"/>
    </source>
</evidence>
<dbReference type="EMBL" id="LZRT01000056">
    <property type="protein sequence ID" value="OUM88785.1"/>
    <property type="molecule type" value="Genomic_DNA"/>
</dbReference>
<organism evidence="8 9">
    <name type="scientific">Bacillus thermozeamaize</name>
    <dbReference type="NCBI Taxonomy" id="230954"/>
    <lineage>
        <taxon>Bacteria</taxon>
        <taxon>Bacillati</taxon>
        <taxon>Bacillota</taxon>
        <taxon>Bacilli</taxon>
        <taxon>Bacillales</taxon>
        <taxon>Bacillaceae</taxon>
        <taxon>Bacillus</taxon>
    </lineage>
</organism>
<dbReference type="InterPro" id="IPR013525">
    <property type="entry name" value="ABC2_TM"/>
</dbReference>
<dbReference type="PANTHER" id="PTHR43077:SF5">
    <property type="entry name" value="PHAGE INFECTION PROTEIN"/>
    <property type="match status" value="1"/>
</dbReference>
<dbReference type="AlphaFoldDB" id="A0A1Y3PN06"/>
<feature type="transmembrane region" description="Helical" evidence="6">
    <location>
        <begin position="512"/>
        <end position="537"/>
    </location>
</feature>
<evidence type="ECO:0000256" key="6">
    <source>
        <dbReference type="SAM" id="Phobius"/>
    </source>
</evidence>
<dbReference type="NCBIfam" id="TIGR03057">
    <property type="entry name" value="xxxLxxG_by_4"/>
    <property type="match status" value="2"/>
</dbReference>
<feature type="region of interest" description="Disordered" evidence="5">
    <location>
        <begin position="429"/>
        <end position="448"/>
    </location>
</feature>
<reference evidence="9" key="1">
    <citation type="submission" date="2016-06" db="EMBL/GenBank/DDBJ databases">
        <authorList>
            <person name="Nascimento L."/>
            <person name="Pereira R.V."/>
            <person name="Martins L.F."/>
            <person name="Quaggio R.B."/>
            <person name="Silva A.M."/>
            <person name="Setubal J.C."/>
        </authorList>
    </citation>
    <scope>NUCLEOTIDE SEQUENCE [LARGE SCALE GENOMIC DNA]</scope>
</reference>
<keyword evidence="4 6" id="KW-0472">Membrane</keyword>
<dbReference type="GO" id="GO:0016020">
    <property type="term" value="C:membrane"/>
    <property type="evidence" value="ECO:0007669"/>
    <property type="project" value="UniProtKB-SubCell"/>
</dbReference>
<comment type="subcellular location">
    <subcellularLocation>
        <location evidence="1">Membrane</location>
        <topology evidence="1">Multi-pass membrane protein</topology>
    </subcellularLocation>
</comment>
<keyword evidence="2 6" id="KW-0812">Transmembrane</keyword>
<dbReference type="InterPro" id="IPR017500">
    <property type="entry name" value="Phage_infect_YhgE_N"/>
</dbReference>
<keyword evidence="3 6" id="KW-1133">Transmembrane helix</keyword>
<feature type="domain" description="ABC-2 type transporter transmembrane" evidence="7">
    <location>
        <begin position="24"/>
        <end position="158"/>
    </location>
</feature>